<reference evidence="1" key="1">
    <citation type="journal article" date="2020" name="Ecol. Evol.">
        <title>Genome structure and content of the rice root-knot nematode (Meloidogyne graminicola).</title>
        <authorList>
            <person name="Phan N.T."/>
            <person name="Danchin E.G.J."/>
            <person name="Klopp C."/>
            <person name="Perfus-Barbeoch L."/>
            <person name="Kozlowski D.K."/>
            <person name="Koutsovoulos G.D."/>
            <person name="Lopez-Roques C."/>
            <person name="Bouchez O."/>
            <person name="Zahm M."/>
            <person name="Besnard G."/>
            <person name="Bellafiore S."/>
        </authorList>
    </citation>
    <scope>NUCLEOTIDE SEQUENCE</scope>
    <source>
        <strain evidence="1">VN-18</strain>
    </source>
</reference>
<dbReference type="Proteomes" id="UP000605970">
    <property type="component" value="Unassembled WGS sequence"/>
</dbReference>
<protein>
    <submittedName>
        <fullName evidence="1">Uncharacterized protein</fullName>
    </submittedName>
</protein>
<keyword evidence="2" id="KW-1185">Reference proteome</keyword>
<name>A0A8S9ZQU8_9BILA</name>
<evidence type="ECO:0000313" key="2">
    <source>
        <dbReference type="Proteomes" id="UP000605970"/>
    </source>
</evidence>
<organism evidence="1 2">
    <name type="scientific">Meloidogyne graminicola</name>
    <dbReference type="NCBI Taxonomy" id="189291"/>
    <lineage>
        <taxon>Eukaryota</taxon>
        <taxon>Metazoa</taxon>
        <taxon>Ecdysozoa</taxon>
        <taxon>Nematoda</taxon>
        <taxon>Chromadorea</taxon>
        <taxon>Rhabditida</taxon>
        <taxon>Tylenchina</taxon>
        <taxon>Tylenchomorpha</taxon>
        <taxon>Tylenchoidea</taxon>
        <taxon>Meloidogynidae</taxon>
        <taxon>Meloidogyninae</taxon>
        <taxon>Meloidogyne</taxon>
    </lineage>
</organism>
<sequence>MYYTKCSTQRLPGRLTIKQFPEIPAASLVNAANGVERSPPINKDVTIPGHSRSITSFVASGVTSLLANPVPPVVRIKSAFDLLLRR</sequence>
<accession>A0A8S9ZQU8</accession>
<proteinExistence type="predicted"/>
<gene>
    <name evidence="1" type="ORF">Mgra_00004712</name>
</gene>
<comment type="caution">
    <text evidence="1">The sequence shown here is derived from an EMBL/GenBank/DDBJ whole genome shotgun (WGS) entry which is preliminary data.</text>
</comment>
<dbReference type="AlphaFoldDB" id="A0A8S9ZQU8"/>
<evidence type="ECO:0000313" key="1">
    <source>
        <dbReference type="EMBL" id="KAF7635800.1"/>
    </source>
</evidence>
<dbReference type="EMBL" id="JABEBT010000037">
    <property type="protein sequence ID" value="KAF7635800.1"/>
    <property type="molecule type" value="Genomic_DNA"/>
</dbReference>